<dbReference type="AlphaFoldDB" id="A0A7C9KI17"/>
<keyword evidence="2" id="KW-0813">Transport</keyword>
<evidence type="ECO:0000256" key="3">
    <source>
        <dbReference type="ARBA" id="ARBA00022692"/>
    </source>
</evidence>
<dbReference type="InterPro" id="IPR024671">
    <property type="entry name" value="Atg22-like"/>
</dbReference>
<feature type="transmembrane region" description="Helical" evidence="6">
    <location>
        <begin position="414"/>
        <end position="437"/>
    </location>
</feature>
<dbReference type="InterPro" id="IPR050495">
    <property type="entry name" value="ATG22/LtaA_families"/>
</dbReference>
<feature type="transmembrane region" description="Helical" evidence="6">
    <location>
        <begin position="340"/>
        <end position="362"/>
    </location>
</feature>
<keyword evidence="8" id="KW-1185">Reference proteome</keyword>
<name>A0A7C9KI17_9SPHN</name>
<feature type="transmembrane region" description="Helical" evidence="6">
    <location>
        <begin position="307"/>
        <end position="328"/>
    </location>
</feature>
<evidence type="ECO:0000256" key="6">
    <source>
        <dbReference type="SAM" id="Phobius"/>
    </source>
</evidence>
<dbReference type="PANTHER" id="PTHR23519:SF1">
    <property type="entry name" value="AUTOPHAGY-RELATED PROTEIN 22"/>
    <property type="match status" value="1"/>
</dbReference>
<feature type="transmembrane region" description="Helical" evidence="6">
    <location>
        <begin position="217"/>
        <end position="235"/>
    </location>
</feature>
<comment type="subcellular location">
    <subcellularLocation>
        <location evidence="1">Endomembrane system</location>
        <topology evidence="1">Multi-pass membrane protein</topology>
    </subcellularLocation>
</comment>
<dbReference type="Proteomes" id="UP000481327">
    <property type="component" value="Unassembled WGS sequence"/>
</dbReference>
<feature type="transmembrane region" description="Helical" evidence="6">
    <location>
        <begin position="101"/>
        <end position="119"/>
    </location>
</feature>
<comment type="caution">
    <text evidence="7">The sequence shown here is derived from an EMBL/GenBank/DDBJ whole genome shotgun (WGS) entry which is preliminary data.</text>
</comment>
<reference evidence="7 8" key="1">
    <citation type="submission" date="2019-09" db="EMBL/GenBank/DDBJ databases">
        <title>Polymorphobacter sp. isolated from a lake in China.</title>
        <authorList>
            <person name="Liu Z."/>
        </authorList>
    </citation>
    <scope>NUCLEOTIDE SEQUENCE [LARGE SCALE GENOMIC DNA]</scope>
    <source>
        <strain evidence="7 8">D40P</strain>
    </source>
</reference>
<evidence type="ECO:0000256" key="1">
    <source>
        <dbReference type="ARBA" id="ARBA00004127"/>
    </source>
</evidence>
<dbReference type="Pfam" id="PF11700">
    <property type="entry name" value="ATG22"/>
    <property type="match status" value="1"/>
</dbReference>
<proteinExistence type="predicted"/>
<dbReference type="PANTHER" id="PTHR23519">
    <property type="entry name" value="AUTOPHAGY-RELATED PROTEIN 22"/>
    <property type="match status" value="1"/>
</dbReference>
<dbReference type="RefSeq" id="WP_152577377.1">
    <property type="nucleotide sequence ID" value="NZ_JAATJI010000001.1"/>
</dbReference>
<evidence type="ECO:0000256" key="4">
    <source>
        <dbReference type="ARBA" id="ARBA00022989"/>
    </source>
</evidence>
<keyword evidence="5 6" id="KW-0472">Membrane</keyword>
<dbReference type="Gene3D" id="1.20.1250.20">
    <property type="entry name" value="MFS general substrate transporter like domains"/>
    <property type="match status" value="1"/>
</dbReference>
<gene>
    <name evidence="7" type="ORF">F3168_06680</name>
</gene>
<feature type="transmembrane region" description="Helical" evidence="6">
    <location>
        <begin position="125"/>
        <end position="144"/>
    </location>
</feature>
<dbReference type="EMBL" id="WIOL01000002">
    <property type="protein sequence ID" value="MQT16941.1"/>
    <property type="molecule type" value="Genomic_DNA"/>
</dbReference>
<dbReference type="InterPro" id="IPR036259">
    <property type="entry name" value="MFS_trans_sf"/>
</dbReference>
<dbReference type="GO" id="GO:0012505">
    <property type="term" value="C:endomembrane system"/>
    <property type="evidence" value="ECO:0007669"/>
    <property type="project" value="UniProtKB-SubCell"/>
</dbReference>
<sequence length="475" mass="49051">MTAIALPKDAPADLPGEAPVLPATRPGAAGAWALAQAARDPYVILITIYIFAPYYVTRVIGDPVAGQTLVAGANKWGGWIVMATAPLLGATIDRLGPRKPWLAAVVALMVAMTAALWFTPPGGGGLSPAMVATILAAMTVAFAYHEMLHNALLVPAAGLSGAARASGLGLAGGNAMSVLMLVGVLIAFALPGKVAWGWLPAAPLWGLDPALGEPDRVTTLIVAAAMAAFSLPLFLKVPDMARSALSLGGAVRTGAADLAALFRGARGHRNVLTYLLARMIFTDGLTAILVFSGLFAAGAMQWATLEMLAYGIILSVAAVVGGLLAGWLDDAVGPKTSLKLELALLIVFEALALGMGRHRMFYQPWDGPALWDGPMFTTLPELVFLGLGCIIAITVTAAYASSRTMLTRVAPPDQLGVFFGLYVLSGNATMWLGPLLIEAATRIGGSQSAGLTPILGMLGLGWLLLFVVRGGGPVK</sequence>
<protein>
    <submittedName>
        <fullName evidence="7">MFS transporter</fullName>
    </submittedName>
</protein>
<keyword evidence="3 6" id="KW-0812">Transmembrane</keyword>
<accession>A0A7C9KI17</accession>
<evidence type="ECO:0000313" key="7">
    <source>
        <dbReference type="EMBL" id="MQT16941.1"/>
    </source>
</evidence>
<evidence type="ECO:0000256" key="5">
    <source>
        <dbReference type="ARBA" id="ARBA00023136"/>
    </source>
</evidence>
<feature type="transmembrane region" description="Helical" evidence="6">
    <location>
        <begin position="382"/>
        <end position="402"/>
    </location>
</feature>
<dbReference type="SUPFAM" id="SSF103473">
    <property type="entry name" value="MFS general substrate transporter"/>
    <property type="match status" value="1"/>
</dbReference>
<feature type="transmembrane region" description="Helical" evidence="6">
    <location>
        <begin position="165"/>
        <end position="190"/>
    </location>
</feature>
<feature type="transmembrane region" description="Helical" evidence="6">
    <location>
        <begin position="449"/>
        <end position="468"/>
    </location>
</feature>
<keyword evidence="4 6" id="KW-1133">Transmembrane helix</keyword>
<evidence type="ECO:0000256" key="2">
    <source>
        <dbReference type="ARBA" id="ARBA00022448"/>
    </source>
</evidence>
<organism evidence="7 8">
    <name type="scientific">Sandarakinorhabdus fusca</name>
    <dbReference type="NCBI Taxonomy" id="1439888"/>
    <lineage>
        <taxon>Bacteria</taxon>
        <taxon>Pseudomonadati</taxon>
        <taxon>Pseudomonadota</taxon>
        <taxon>Alphaproteobacteria</taxon>
        <taxon>Sphingomonadales</taxon>
        <taxon>Sphingosinicellaceae</taxon>
        <taxon>Sandarakinorhabdus</taxon>
    </lineage>
</organism>
<evidence type="ECO:0000313" key="8">
    <source>
        <dbReference type="Proteomes" id="UP000481327"/>
    </source>
</evidence>
<feature type="transmembrane region" description="Helical" evidence="6">
    <location>
        <begin position="271"/>
        <end position="295"/>
    </location>
</feature>
<dbReference type="OrthoDB" id="9768783at2"/>